<evidence type="ECO:0000256" key="3">
    <source>
        <dbReference type="ARBA" id="ARBA00007913"/>
    </source>
</evidence>
<comment type="similarity">
    <text evidence="3">Belongs to the DNA2/NAM7 helicase family.</text>
</comment>
<evidence type="ECO:0000259" key="14">
    <source>
        <dbReference type="SMART" id="SM00487"/>
    </source>
</evidence>
<comment type="subcellular location">
    <subcellularLocation>
        <location evidence="2">Cytoplasm</location>
    </subcellularLocation>
    <subcellularLocation>
        <location evidence="1">Nucleus</location>
    </subcellularLocation>
</comment>
<keyword evidence="5" id="KW-0963">Cytoplasm</keyword>
<feature type="compositionally biased region" description="Basic and acidic residues" evidence="12">
    <location>
        <begin position="503"/>
        <end position="525"/>
    </location>
</feature>
<evidence type="ECO:0000313" key="15">
    <source>
        <dbReference type="EMBL" id="KAK6335378.1"/>
    </source>
</evidence>
<dbReference type="InterPro" id="IPR047187">
    <property type="entry name" value="SF1_C_Upf1"/>
</dbReference>
<keyword evidence="16" id="KW-1185">Reference proteome</keyword>
<keyword evidence="9" id="KW-0067">ATP-binding</keyword>
<dbReference type="EC" id="3.6.4.12" evidence="4"/>
<name>A0AAV9U3X4_9PEZI</name>
<reference evidence="15 16" key="1">
    <citation type="submission" date="2019-10" db="EMBL/GenBank/DDBJ databases">
        <authorList>
            <person name="Palmer J.M."/>
        </authorList>
    </citation>
    <scope>NUCLEOTIDE SEQUENCE [LARGE SCALE GENOMIC DNA]</scope>
    <source>
        <strain evidence="15 16">TWF696</strain>
    </source>
</reference>
<evidence type="ECO:0000256" key="2">
    <source>
        <dbReference type="ARBA" id="ARBA00004496"/>
    </source>
</evidence>
<dbReference type="InterPro" id="IPR004483">
    <property type="entry name" value="SMUBP-2/Hcs1-like"/>
</dbReference>
<dbReference type="PANTHER" id="PTHR43788:SF8">
    <property type="entry name" value="DNA-BINDING PROTEIN SMUBP-2"/>
    <property type="match status" value="1"/>
</dbReference>
<dbReference type="InterPro" id="IPR014001">
    <property type="entry name" value="Helicase_ATP-bd"/>
</dbReference>
<dbReference type="NCBIfam" id="TIGR00376">
    <property type="entry name" value="IGHMBP2 family helicase"/>
    <property type="match status" value="1"/>
</dbReference>
<dbReference type="InterPro" id="IPR041679">
    <property type="entry name" value="DNA2/NAM7-like_C"/>
</dbReference>
<dbReference type="GO" id="GO:0043139">
    <property type="term" value="F:5'-3' DNA helicase activity"/>
    <property type="evidence" value="ECO:0007669"/>
    <property type="project" value="TreeGrafter"/>
</dbReference>
<evidence type="ECO:0000256" key="6">
    <source>
        <dbReference type="ARBA" id="ARBA00022741"/>
    </source>
</evidence>
<accession>A0AAV9U3X4</accession>
<dbReference type="Gene3D" id="3.40.50.300">
    <property type="entry name" value="P-loop containing nucleotide triphosphate hydrolases"/>
    <property type="match status" value="2"/>
</dbReference>
<dbReference type="GO" id="GO:0003677">
    <property type="term" value="F:DNA binding"/>
    <property type="evidence" value="ECO:0007669"/>
    <property type="project" value="InterPro"/>
</dbReference>
<dbReference type="GO" id="GO:0005524">
    <property type="term" value="F:ATP binding"/>
    <property type="evidence" value="ECO:0007669"/>
    <property type="project" value="UniProtKB-KW"/>
</dbReference>
<feature type="region of interest" description="Disordered" evidence="12">
    <location>
        <begin position="502"/>
        <end position="529"/>
    </location>
</feature>
<evidence type="ECO:0000256" key="12">
    <source>
        <dbReference type="SAM" id="MobiDB-lite"/>
    </source>
</evidence>
<keyword evidence="8" id="KW-0347">Helicase</keyword>
<dbReference type="Pfam" id="PF21138">
    <property type="entry name" value="SMUBP-2_HCS1_1B"/>
    <property type="match status" value="1"/>
</dbReference>
<dbReference type="Gene3D" id="2.40.30.270">
    <property type="match status" value="1"/>
</dbReference>
<comment type="caution">
    <text evidence="15">The sequence shown here is derived from an EMBL/GenBank/DDBJ whole genome shotgun (WGS) entry which is preliminary data.</text>
</comment>
<dbReference type="InterPro" id="IPR041677">
    <property type="entry name" value="DNA2/NAM7_AAA_11"/>
</dbReference>
<dbReference type="InterPro" id="IPR027417">
    <property type="entry name" value="P-loop_NTPase"/>
</dbReference>
<keyword evidence="7" id="KW-0378">Hydrolase</keyword>
<protein>
    <recommendedName>
        <fullName evidence="4">DNA helicase</fullName>
        <ecNumber evidence="4">3.6.4.12</ecNumber>
    </recommendedName>
</protein>
<evidence type="ECO:0000256" key="10">
    <source>
        <dbReference type="ARBA" id="ARBA00023242"/>
    </source>
</evidence>
<dbReference type="GO" id="GO:0003723">
    <property type="term" value="F:RNA binding"/>
    <property type="evidence" value="ECO:0007669"/>
    <property type="project" value="InterPro"/>
</dbReference>
<evidence type="ECO:0000256" key="7">
    <source>
        <dbReference type="ARBA" id="ARBA00022801"/>
    </source>
</evidence>
<dbReference type="InterPro" id="IPR048761">
    <property type="entry name" value="SMUBP-2_HCS1_1B"/>
</dbReference>
<dbReference type="SUPFAM" id="SSF52540">
    <property type="entry name" value="P-loop containing nucleoside triphosphate hydrolases"/>
    <property type="match status" value="1"/>
</dbReference>
<dbReference type="GO" id="GO:0005694">
    <property type="term" value="C:chromosome"/>
    <property type="evidence" value="ECO:0007669"/>
    <property type="project" value="UniProtKB-ARBA"/>
</dbReference>
<keyword evidence="6" id="KW-0547">Nucleotide-binding</keyword>
<evidence type="ECO:0000256" key="1">
    <source>
        <dbReference type="ARBA" id="ARBA00004123"/>
    </source>
</evidence>
<feature type="domain" description="Helicase ATP-binding" evidence="14">
    <location>
        <begin position="197"/>
        <end position="449"/>
    </location>
</feature>
<dbReference type="GO" id="GO:0016787">
    <property type="term" value="F:hydrolase activity"/>
    <property type="evidence" value="ECO:0007669"/>
    <property type="project" value="UniProtKB-KW"/>
</dbReference>
<dbReference type="CDD" id="cd18808">
    <property type="entry name" value="SF1_C_Upf1"/>
    <property type="match status" value="1"/>
</dbReference>
<dbReference type="SMART" id="SM00382">
    <property type="entry name" value="AAA"/>
    <property type="match status" value="1"/>
</dbReference>
<dbReference type="GO" id="GO:0005634">
    <property type="term" value="C:nucleus"/>
    <property type="evidence" value="ECO:0007669"/>
    <property type="project" value="UniProtKB-SubCell"/>
</dbReference>
<keyword evidence="10" id="KW-0539">Nucleus</keyword>
<evidence type="ECO:0000256" key="9">
    <source>
        <dbReference type="ARBA" id="ARBA00022840"/>
    </source>
</evidence>
<dbReference type="AlphaFoldDB" id="A0AAV9U3X4"/>
<comment type="catalytic activity">
    <reaction evidence="11">
        <text>ATP + H2O = ADP + phosphate + H(+)</text>
        <dbReference type="Rhea" id="RHEA:13065"/>
        <dbReference type="ChEBI" id="CHEBI:15377"/>
        <dbReference type="ChEBI" id="CHEBI:15378"/>
        <dbReference type="ChEBI" id="CHEBI:30616"/>
        <dbReference type="ChEBI" id="CHEBI:43474"/>
        <dbReference type="ChEBI" id="CHEBI:456216"/>
        <dbReference type="EC" id="3.6.4.12"/>
    </reaction>
    <physiologicalReaction direction="left-to-right" evidence="11">
        <dbReference type="Rhea" id="RHEA:13066"/>
    </physiologicalReaction>
</comment>
<sequence length="663" mass="73745">MESIEVYLDKHLNLLEKARQAELQLSDDAVARVDPKLLSARGLACLNLTVSRLYTGLGGKTIVELVPDSALNTTARIPVHTLRTGDIVRIEEQPSGSAKKQAKQELRDKGLAGVVVRTTQQKIAVALNIDKQVNLDFPKRMWLIKIANDAPYKRMIQAVTDLRTKASKDLSSIISISFSLSKYIPPTEYPDADFQFLDDRLNDSQKQAIKFALKADNIALIHGPPGTGKTHTLIEIIRQLVAGGLKVLVCGPSNISVDNIADKLAAYRIPMVRVGHPARVLPTVLSSSLDYVIQTSDAGMLVKDIRKEMDEKLADVKKARNAGDRRRTWEDIRGLRKECKEREIRCTKEIMGTSKVVLSTLHGAGGRDVLGEKFDVIIIDEAGQALEAQCWIAMINATKCILAGDHLQLGPTVPRSEKDEFQELELSLFERLIKLHGPTVKKSLSVQYRMHQTIMDYPSNSLYGSSLIAAESVQSHLLSDLPDVEETEDTKEPLVFWDTQGGDFRERVPDDTDSSQKRSFQEESKSNPTEASLCNLHVRSLVKAGVRPSDIAVITPYNAQVTLLSETLKSDFPDLEIGSVDGFQGREKEAIVLSLVRSNEKREVGFLSDERRLNVAMTRPRRHLCVIGDSETVSRGSKYLKSWMGFLEENADLRYPDPSVLQS</sequence>
<dbReference type="GO" id="GO:0005737">
    <property type="term" value="C:cytoplasm"/>
    <property type="evidence" value="ECO:0007669"/>
    <property type="project" value="UniProtKB-SubCell"/>
</dbReference>
<dbReference type="CDD" id="cd18044">
    <property type="entry name" value="DEXXQc_SMUBP2"/>
    <property type="match status" value="1"/>
</dbReference>
<feature type="domain" description="AAA+ ATPase" evidence="13">
    <location>
        <begin position="215"/>
        <end position="426"/>
    </location>
</feature>
<dbReference type="Pfam" id="PF13087">
    <property type="entry name" value="AAA_12"/>
    <property type="match status" value="1"/>
</dbReference>
<gene>
    <name evidence="15" type="ORF">TWF696_002157</name>
</gene>
<dbReference type="Proteomes" id="UP001375240">
    <property type="component" value="Unassembled WGS sequence"/>
</dbReference>
<evidence type="ECO:0000256" key="11">
    <source>
        <dbReference type="ARBA" id="ARBA00048432"/>
    </source>
</evidence>
<evidence type="ECO:0000256" key="5">
    <source>
        <dbReference type="ARBA" id="ARBA00022490"/>
    </source>
</evidence>
<proteinExistence type="inferred from homology"/>
<evidence type="ECO:0000256" key="8">
    <source>
        <dbReference type="ARBA" id="ARBA00022806"/>
    </source>
</evidence>
<evidence type="ECO:0000256" key="4">
    <source>
        <dbReference type="ARBA" id="ARBA00012551"/>
    </source>
</evidence>
<dbReference type="Pfam" id="PF13086">
    <property type="entry name" value="AAA_11"/>
    <property type="match status" value="1"/>
</dbReference>
<dbReference type="InterPro" id="IPR003593">
    <property type="entry name" value="AAA+_ATPase"/>
</dbReference>
<evidence type="ECO:0000259" key="13">
    <source>
        <dbReference type="SMART" id="SM00382"/>
    </source>
</evidence>
<evidence type="ECO:0000313" key="16">
    <source>
        <dbReference type="Proteomes" id="UP001375240"/>
    </source>
</evidence>
<organism evidence="15 16">
    <name type="scientific">Orbilia brochopaga</name>
    <dbReference type="NCBI Taxonomy" id="3140254"/>
    <lineage>
        <taxon>Eukaryota</taxon>
        <taxon>Fungi</taxon>
        <taxon>Dikarya</taxon>
        <taxon>Ascomycota</taxon>
        <taxon>Pezizomycotina</taxon>
        <taxon>Orbiliomycetes</taxon>
        <taxon>Orbiliales</taxon>
        <taxon>Orbiliaceae</taxon>
        <taxon>Orbilia</taxon>
    </lineage>
</organism>
<dbReference type="PANTHER" id="PTHR43788">
    <property type="entry name" value="DNA2/NAM7 HELICASE FAMILY MEMBER"/>
    <property type="match status" value="1"/>
</dbReference>
<dbReference type="EMBL" id="JAVHNQ010000012">
    <property type="protein sequence ID" value="KAK6335378.1"/>
    <property type="molecule type" value="Genomic_DNA"/>
</dbReference>
<dbReference type="SMART" id="SM00487">
    <property type="entry name" value="DEXDc"/>
    <property type="match status" value="1"/>
</dbReference>
<dbReference type="InterPro" id="IPR050534">
    <property type="entry name" value="Coronavir_polyprotein_1ab"/>
</dbReference>
<dbReference type="FunFam" id="3.40.50.300:FF:000326">
    <property type="entry name" value="P-loop containing nucleoside triphosphate hydrolase"/>
    <property type="match status" value="1"/>
</dbReference>